<proteinExistence type="predicted"/>
<reference evidence="1" key="1">
    <citation type="submission" date="2022-07" db="EMBL/GenBank/DDBJ databases">
        <authorList>
            <person name="Trinca V."/>
            <person name="Uliana J.V.C."/>
            <person name="Torres T.T."/>
            <person name="Ward R.J."/>
            <person name="Monesi N."/>
        </authorList>
    </citation>
    <scope>NUCLEOTIDE SEQUENCE</scope>
    <source>
        <strain evidence="1">HSMRA1968</strain>
        <tissue evidence="1">Whole embryos</tissue>
    </source>
</reference>
<protein>
    <submittedName>
        <fullName evidence="1">Uncharacterized protein</fullName>
    </submittedName>
</protein>
<keyword evidence="2" id="KW-1185">Reference proteome</keyword>
<gene>
    <name evidence="1" type="ORF">Bhyg_11707</name>
</gene>
<sequence length="66" mass="7517">MYFTVEHQVVIFQVDERACDLITKIDNTSARVHPRRSPEKSKPAELPGKICPLAFLSMKTRCTPKS</sequence>
<organism evidence="1 2">
    <name type="scientific">Pseudolycoriella hygida</name>
    <dbReference type="NCBI Taxonomy" id="35572"/>
    <lineage>
        <taxon>Eukaryota</taxon>
        <taxon>Metazoa</taxon>
        <taxon>Ecdysozoa</taxon>
        <taxon>Arthropoda</taxon>
        <taxon>Hexapoda</taxon>
        <taxon>Insecta</taxon>
        <taxon>Pterygota</taxon>
        <taxon>Neoptera</taxon>
        <taxon>Endopterygota</taxon>
        <taxon>Diptera</taxon>
        <taxon>Nematocera</taxon>
        <taxon>Sciaroidea</taxon>
        <taxon>Sciaridae</taxon>
        <taxon>Pseudolycoriella</taxon>
    </lineage>
</organism>
<dbReference type="EMBL" id="WJQU01000003">
    <property type="protein sequence ID" value="KAJ6638969.1"/>
    <property type="molecule type" value="Genomic_DNA"/>
</dbReference>
<evidence type="ECO:0000313" key="1">
    <source>
        <dbReference type="EMBL" id="KAJ6638969.1"/>
    </source>
</evidence>
<comment type="caution">
    <text evidence="1">The sequence shown here is derived from an EMBL/GenBank/DDBJ whole genome shotgun (WGS) entry which is preliminary data.</text>
</comment>
<dbReference type="AlphaFoldDB" id="A0A9Q0MWU5"/>
<dbReference type="Proteomes" id="UP001151699">
    <property type="component" value="Chromosome X"/>
</dbReference>
<accession>A0A9Q0MWU5</accession>
<name>A0A9Q0MWU5_9DIPT</name>
<evidence type="ECO:0000313" key="2">
    <source>
        <dbReference type="Proteomes" id="UP001151699"/>
    </source>
</evidence>